<reference evidence="2" key="1">
    <citation type="submission" date="2020-07" db="EMBL/GenBank/DDBJ databases">
        <title>Multicomponent nature underlies the extraordinary mechanical properties of spider dragline silk.</title>
        <authorList>
            <person name="Kono N."/>
            <person name="Nakamura H."/>
            <person name="Mori M."/>
            <person name="Yoshida Y."/>
            <person name="Ohtoshi R."/>
            <person name="Malay A.D."/>
            <person name="Moran D.A.P."/>
            <person name="Tomita M."/>
            <person name="Numata K."/>
            <person name="Arakawa K."/>
        </authorList>
    </citation>
    <scope>NUCLEOTIDE SEQUENCE</scope>
</reference>
<protein>
    <submittedName>
        <fullName evidence="2">Uncharacterized protein</fullName>
    </submittedName>
</protein>
<evidence type="ECO:0000313" key="2">
    <source>
        <dbReference type="EMBL" id="GFQ83493.1"/>
    </source>
</evidence>
<accession>A0A8X6KV44</accession>
<sequence>MASSSYSNNEDKGSVKRKRSFKTPTRTAENETSSTYDRSVEASAREPIQDNDSESELSELENFLDMLEDYDSDNDTQSPSPEPEIEDINEYVEGKVGDDINAKKWLEGCTGLDNVEKAEVVIRLIYEIFLIENTECDQENNIAEKDNNKAGNFDPLQVFELLVKVNHLFLAKDRRKLVEVVCLSGNEILLEMICQREMRDARRTAWVHDTYPWLGKFTGYETLTDLLQYVLVQRCSPQIVRCIAEKVFGWHHNVLNGREYLTKFQIQNMEDSINQKSSIMRCLKMAIELGYIDTVLIMIGGDVYHCIRLMKDEIFQKERKFREALDVVKEAVANVMSSWNEQLCKKEVKELLTIGIETDVEKMTKKVLIEELEYHEMELSIDEKESREILVKKLYKELGAKVRLKRTVVGALISTLFLKYRNELARLIIDKKPFKLGILRCDKNTREKQIEELNRNVYSKKLVQEMVLKSIDLLNSSSHLKYNWFFREVLENVVNENLDKLRSVCVTLCKGPMEELLKGVESNEDFSLKPSCIKTLPKIDPSRVNIASRFEGDVESLVEAVKGLKDSLLIKAEILTIARGLARGEVPFFSGLSRRTIINLKNKTNKTDTEVTDLKKNVFMVMGKIKRKIYILGSGGDRIDAEDIFHHFKIINSELERKHKREIVELVCRSDNVMLLEMICEQEMKDAEHEARIRDKHSKEGKLINTIINILMEDPVEYLYDLSCTKKTIILKFFGVQPLRLDTEKIPIKGIENRITSSSVPLLQIATSTSPKLKAKKTSFKQNYENIHEPNNASGSHCHLITPAKIGKVDNEDSHEKLLPSTTPKLNELITPDLPEIHSLMEVHHESYKQRLLNKIFDFGNISHPYLQCSSGICENLSPMNRSRYEFSHLRDEDIAVIESYEKGVSLLKLGLEKRGKKEIRKAADMGLPHASCVCAMITFKEVVQFNNGKSRFSMKKINETVQYMQCIKQEFFPLPSFILGIMLSYNQIFVDDPETSARQCFTDVLRGIRYSENNHSLVVPRKYIVIDDESDEYFKWIVQSSKYELARDLLLHSEDLSTAKSLLQELSLGDFVDAKCFYALTLLKNVFRDVEIFKKENFIHAYGLLEQAVDNGHKEAMFFFGTLPFRQEFKLLDEESRNRKGKECFDYLGQYLVTCGEYGDFRKDAAILIAAEYVKNRSSYVTYDEEKAKIILKEYNCLCKLQELEEKLQKPRENVLPSVLNALKKVYSELKKNEVQPAQPLSSAVKELLDSLQSSALIVHSPLLQPILKLLSLSSTTGLRFLLSPLQQLCEVLKSQVESQSNCSKLLSPLQNLLSTCFELQIERSCNTSRIPSEGMHGSTLLYPATSTKRCGSFSGFGCDYNFMLIPPSDQLARNRSESK</sequence>
<gene>
    <name evidence="2" type="ORF">TNCT_148711</name>
</gene>
<dbReference type="EMBL" id="BMAO01022665">
    <property type="protein sequence ID" value="GFQ83493.1"/>
    <property type="molecule type" value="Genomic_DNA"/>
</dbReference>
<name>A0A8X6KV44_TRICU</name>
<feature type="compositionally biased region" description="Acidic residues" evidence="1">
    <location>
        <begin position="49"/>
        <end position="59"/>
    </location>
</feature>
<evidence type="ECO:0000313" key="3">
    <source>
        <dbReference type="Proteomes" id="UP000887116"/>
    </source>
</evidence>
<evidence type="ECO:0000256" key="1">
    <source>
        <dbReference type="SAM" id="MobiDB-lite"/>
    </source>
</evidence>
<dbReference type="Proteomes" id="UP000887116">
    <property type="component" value="Unassembled WGS sequence"/>
</dbReference>
<feature type="compositionally biased region" description="Polar residues" evidence="1">
    <location>
        <begin position="22"/>
        <end position="37"/>
    </location>
</feature>
<dbReference type="OrthoDB" id="10354689at2759"/>
<comment type="caution">
    <text evidence="2">The sequence shown here is derived from an EMBL/GenBank/DDBJ whole genome shotgun (WGS) entry which is preliminary data.</text>
</comment>
<organism evidence="2 3">
    <name type="scientific">Trichonephila clavata</name>
    <name type="common">Joro spider</name>
    <name type="synonym">Nephila clavata</name>
    <dbReference type="NCBI Taxonomy" id="2740835"/>
    <lineage>
        <taxon>Eukaryota</taxon>
        <taxon>Metazoa</taxon>
        <taxon>Ecdysozoa</taxon>
        <taxon>Arthropoda</taxon>
        <taxon>Chelicerata</taxon>
        <taxon>Arachnida</taxon>
        <taxon>Araneae</taxon>
        <taxon>Araneomorphae</taxon>
        <taxon>Entelegynae</taxon>
        <taxon>Araneoidea</taxon>
        <taxon>Nephilidae</taxon>
        <taxon>Trichonephila</taxon>
    </lineage>
</organism>
<feature type="compositionally biased region" description="Basic and acidic residues" evidence="1">
    <location>
        <begin position="38"/>
        <end position="48"/>
    </location>
</feature>
<feature type="region of interest" description="Disordered" evidence="1">
    <location>
        <begin position="1"/>
        <end position="61"/>
    </location>
</feature>
<keyword evidence="3" id="KW-1185">Reference proteome</keyword>
<proteinExistence type="predicted"/>